<dbReference type="GO" id="GO:0005875">
    <property type="term" value="C:microtubule associated complex"/>
    <property type="evidence" value="ECO:0007669"/>
    <property type="project" value="TreeGrafter"/>
</dbReference>
<feature type="coiled-coil region" evidence="7">
    <location>
        <begin position="1170"/>
        <end position="1245"/>
    </location>
</feature>
<feature type="coiled-coil region" evidence="7">
    <location>
        <begin position="1291"/>
        <end position="1376"/>
    </location>
</feature>
<dbReference type="Gene3D" id="1.10.287.1490">
    <property type="match status" value="2"/>
</dbReference>
<feature type="compositionally biased region" description="Basic and acidic residues" evidence="8">
    <location>
        <begin position="490"/>
        <end position="509"/>
    </location>
</feature>
<comment type="subcellular location">
    <subcellularLocation>
        <location evidence="1">Cytoplasm</location>
    </subcellularLocation>
</comment>
<dbReference type="PROSITE" id="PS00411">
    <property type="entry name" value="KINESIN_MOTOR_1"/>
    <property type="match status" value="1"/>
</dbReference>
<dbReference type="SMART" id="SM00129">
    <property type="entry name" value="KISc"/>
    <property type="match status" value="1"/>
</dbReference>
<feature type="coiled-coil region" evidence="7">
    <location>
        <begin position="1589"/>
        <end position="1662"/>
    </location>
</feature>
<evidence type="ECO:0000256" key="6">
    <source>
        <dbReference type="PROSITE-ProRule" id="PRU00283"/>
    </source>
</evidence>
<accession>S3CKT3</accession>
<feature type="compositionally biased region" description="Pro residues" evidence="8">
    <location>
        <begin position="1692"/>
        <end position="1713"/>
    </location>
</feature>
<dbReference type="OMA" id="WSLKATY"/>
<dbReference type="GO" id="GO:0051231">
    <property type="term" value="P:spindle elongation"/>
    <property type="evidence" value="ECO:0007669"/>
    <property type="project" value="TreeGrafter"/>
</dbReference>
<feature type="coiled-coil region" evidence="7">
    <location>
        <begin position="569"/>
        <end position="645"/>
    </location>
</feature>
<dbReference type="FunFam" id="3.40.850.10:FF:000125">
    <property type="entry name" value="Kinesin class 4 (Chromokinesin group)"/>
    <property type="match status" value="1"/>
</dbReference>
<evidence type="ECO:0000259" key="9">
    <source>
        <dbReference type="PROSITE" id="PS50067"/>
    </source>
</evidence>
<evidence type="ECO:0000256" key="4">
    <source>
        <dbReference type="ARBA" id="ARBA00022840"/>
    </source>
</evidence>
<feature type="compositionally biased region" description="Low complexity" evidence="8">
    <location>
        <begin position="732"/>
        <end position="744"/>
    </location>
</feature>
<dbReference type="InterPro" id="IPR019821">
    <property type="entry name" value="Kinesin_motor_CS"/>
</dbReference>
<proteinExistence type="inferred from homology"/>
<feature type="region of interest" description="Disordered" evidence="8">
    <location>
        <begin position="1668"/>
        <end position="1728"/>
    </location>
</feature>
<keyword evidence="5 7" id="KW-0175">Coiled coil</keyword>
<evidence type="ECO:0000256" key="5">
    <source>
        <dbReference type="ARBA" id="ARBA00023054"/>
    </source>
</evidence>
<feature type="compositionally biased region" description="Basic and acidic residues" evidence="8">
    <location>
        <begin position="1792"/>
        <end position="1802"/>
    </location>
</feature>
<gene>
    <name evidence="10" type="ORF">F503_07754</name>
</gene>
<dbReference type="VEuPathDB" id="FungiDB:F503_07754"/>
<protein>
    <submittedName>
        <fullName evidence="10">Kinesin family protein</fullName>
    </submittedName>
</protein>
<feature type="compositionally biased region" description="Polar residues" evidence="8">
    <location>
        <begin position="14"/>
        <end position="31"/>
    </location>
</feature>
<keyword evidence="4 6" id="KW-0067">ATP-binding</keyword>
<dbReference type="PROSITE" id="PS50067">
    <property type="entry name" value="KINESIN_MOTOR_2"/>
    <property type="match status" value="1"/>
</dbReference>
<organism evidence="10 11">
    <name type="scientific">Ophiostoma piceae (strain UAMH 11346)</name>
    <name type="common">Sap stain fungus</name>
    <dbReference type="NCBI Taxonomy" id="1262450"/>
    <lineage>
        <taxon>Eukaryota</taxon>
        <taxon>Fungi</taxon>
        <taxon>Dikarya</taxon>
        <taxon>Ascomycota</taxon>
        <taxon>Pezizomycotina</taxon>
        <taxon>Sordariomycetes</taxon>
        <taxon>Sordariomycetidae</taxon>
        <taxon>Ophiostomatales</taxon>
        <taxon>Ophiostomataceae</taxon>
        <taxon>Ophiostoma</taxon>
    </lineage>
</organism>
<keyword evidence="2" id="KW-0963">Cytoplasm</keyword>
<feature type="coiled-coil region" evidence="7">
    <location>
        <begin position="876"/>
        <end position="917"/>
    </location>
</feature>
<feature type="compositionally biased region" description="Polar residues" evidence="8">
    <location>
        <begin position="40"/>
        <end position="55"/>
    </location>
</feature>
<dbReference type="PANTHER" id="PTHR47969">
    <property type="entry name" value="CHROMOSOME-ASSOCIATED KINESIN KIF4A-RELATED"/>
    <property type="match status" value="1"/>
</dbReference>
<sequence length="1847" mass="203769">MEPPLSFPPGSFDTPATSLPISPASPTSQRPMSAMIRTAPRSSSRMSVGSKTGGSRASDEDARTSVKVAVRVRPPLQPTDPGFELIPQRFQRSILQVNSDTSLTVDSPQGRKLFVFDRVFSSDVSQEGIWDYLTDSVDAFITGYNVSLLAYGQSGAGKSYTMGTSGPTEQNDMDVMGVIPRAAAALFEKLEGSKPSNNRGSMSHLRAPKGYGQPAPKADKTWSLKATYVEIYNEQLRDLLLPDNVASHERASVTIREDVKGNILLTGLHQVEINSVEDLLNALNFGSTLRQTDATAINARSSRSHAVFSLNLVQRKNGFQTNKNERRMSVPLEAMSGTESWVTLDSKLHFVDLAGSERLKNTGAQGERAKEGISINAGLAALGKVISQLSSRQPGSHVSYRDSRLTRLLQDSLGGNAITYMIACVTPAEFHLSETLNTVQYAQRARAIQSKPRIQQVEEGDKQVIIDRLKAEVAFLREQIRSSASNSSPGERRVLSTNERSERQGEREVDLQNALLDSQENYTALSQRHAKLIAEMAKARDNEAAEHQLHADAEGDIATERLNRSNSFAHAVEQVVLEYEKTIQSLEQSLSNTRATLSNTETSLLEKETKCAYVETINTQLQTRLQKLMDREASTENYLNDLESKLDGHTSGEEKNSTIIIELRKEIARIRENEATCEDYISTLEERLAEADQDAELMQREIDRLEQVVERQRSLGKLDSLLYELDNMQQDGTPGAGNPAGATAEGVPGAPNGTGHRRTASRSIAEHSRSLSHTSRHSHSHSTSTDIIIEEEDDGTLDAQATNGGPELEATIEEEEAFEDDGEHITNGTDEEGDAITKTVTPRQSHNRLHSATRSGSINGDFPASSAQSKFVADKLENVTQELLDLRTEHENTIGEFDLLHAKYEEALRSLAELQDAMDEARHPRHNIRDSVLSVATAQTSQTRPSSYFSDARSSEPTNGRHYSSSRSLSSELTSALDSPTTTEHSDAETLAPRKYAMPTYGESVASLPVLPPIDTDVGAETETETVDGNETETDVVIHEAVQATRVNGAVAVTTPTSDGAVEAELERLRALAAQKEEAEKELNSKYAELEQKHHQTLDMVEELKTEVAKAHQAAEVTSPRSSTPVIRRKSSQNVMIIDRAHRSFASLRNIAAENFEGNTDVMQNFELNLNAAMHELHARSERVQELEADVASAKKEMETKMTIISGLTRERSSLKSSPMDMSMISTLRDQLEKNERQLGVLQAAHAAREQELQSQVEILRASMGASASSNGRSVSGADASTSFVDHSDKVRQLEMELASWETKHQDALSSMDSTEKQMKEHIEQLEAQLAATNGSSVDGSRNIAITNGDVSTAASTKHEEQVKMLRSEVDEYKAIISSNAAKVAELEASHNSAKSALEEAVTARDAAATESNFHKELVAQYEAKITDHEKAFAAHQQSLEALEARHARDLEVVQESSRKESDEEIQVLMTEHAENVRLLESDLTEAREDLMKVATQVAFALGMDVSVEKMSDRIEDLIADQKALSAEQKKSLELQETVAELSSISDSVMRDLEAVRTTLTNMLGADAEHVRKPGATVADQMAAVQKKFSDLENKNKKNSRLVDELEEQLQNNFDQVQLTTNRLSTLQTERHQQLEDATTAKIRIQSELEAIREEYAALQARFEGIIPADGPQRSNSASSQLRKSSSIVSLPSPPPAVPLPPLPGTSSPPPTANVPSTPTTGSMRPPSKDIALHQIQQDQEARIRTIEKHLDAEKQLTQTLEEALTDLEDQSKKLKADCEAWRRRAQDLENENKELKDRPVQDNRWSLHQVEEERKKRRDAEIARAHLEERMNAISKKKKKGSLNCF</sequence>
<feature type="compositionally biased region" description="Basic and acidic residues" evidence="8">
    <location>
        <begin position="1810"/>
        <end position="1819"/>
    </location>
</feature>
<feature type="coiled-coil region" evidence="7">
    <location>
        <begin position="1062"/>
        <end position="1107"/>
    </location>
</feature>
<evidence type="ECO:0000313" key="10">
    <source>
        <dbReference type="EMBL" id="EPE07103.1"/>
    </source>
</evidence>
<dbReference type="PANTHER" id="PTHR47969:SF15">
    <property type="entry name" value="CHROMOSOME-ASSOCIATED KINESIN KIF4A-RELATED"/>
    <property type="match status" value="1"/>
</dbReference>
<feature type="region of interest" description="Disordered" evidence="8">
    <location>
        <begin position="924"/>
        <end position="990"/>
    </location>
</feature>
<feature type="compositionally biased region" description="Low complexity" evidence="8">
    <location>
        <begin position="965"/>
        <end position="977"/>
    </location>
</feature>
<feature type="domain" description="Kinesin motor" evidence="9">
    <location>
        <begin position="65"/>
        <end position="448"/>
    </location>
</feature>
<dbReference type="EMBL" id="KE148151">
    <property type="protein sequence ID" value="EPE07103.1"/>
    <property type="molecule type" value="Genomic_DNA"/>
</dbReference>
<dbReference type="GO" id="GO:0005737">
    <property type="term" value="C:cytoplasm"/>
    <property type="evidence" value="ECO:0007669"/>
    <property type="project" value="UniProtKB-SubCell"/>
</dbReference>
<dbReference type="GO" id="GO:0008017">
    <property type="term" value="F:microtubule binding"/>
    <property type="evidence" value="ECO:0007669"/>
    <property type="project" value="InterPro"/>
</dbReference>
<dbReference type="Gene3D" id="3.40.850.10">
    <property type="entry name" value="Kinesin motor domain"/>
    <property type="match status" value="1"/>
</dbReference>
<feature type="binding site" evidence="6">
    <location>
        <begin position="152"/>
        <end position="159"/>
    </location>
    <ligand>
        <name>ATP</name>
        <dbReference type="ChEBI" id="CHEBI:30616"/>
    </ligand>
</feature>
<dbReference type="STRING" id="1262450.S3CKT3"/>
<evidence type="ECO:0000313" key="11">
    <source>
        <dbReference type="Proteomes" id="UP000016923"/>
    </source>
</evidence>
<keyword evidence="3 6" id="KW-0547">Nucleotide-binding</keyword>
<feature type="compositionally biased region" description="Polar residues" evidence="8">
    <location>
        <begin position="1714"/>
        <end position="1723"/>
    </location>
</feature>
<comment type="similarity">
    <text evidence="6">Belongs to the TRAFAC class myosin-kinesin ATPase superfamily. Kinesin family.</text>
</comment>
<evidence type="ECO:0000256" key="3">
    <source>
        <dbReference type="ARBA" id="ARBA00022741"/>
    </source>
</evidence>
<dbReference type="eggNOG" id="KOG0244">
    <property type="taxonomic scope" value="Eukaryota"/>
</dbReference>
<dbReference type="GO" id="GO:0005524">
    <property type="term" value="F:ATP binding"/>
    <property type="evidence" value="ECO:0007669"/>
    <property type="project" value="UniProtKB-UniRule"/>
</dbReference>
<evidence type="ECO:0000256" key="2">
    <source>
        <dbReference type="ARBA" id="ARBA00022490"/>
    </source>
</evidence>
<feature type="coiled-coil region" evidence="7">
    <location>
        <begin position="1470"/>
        <end position="1528"/>
    </location>
</feature>
<dbReference type="SUPFAM" id="SSF52540">
    <property type="entry name" value="P-loop containing nucleoside triphosphate hydrolases"/>
    <property type="match status" value="1"/>
</dbReference>
<evidence type="ECO:0000256" key="8">
    <source>
        <dbReference type="SAM" id="MobiDB-lite"/>
    </source>
</evidence>
<feature type="region of interest" description="Disordered" evidence="8">
    <location>
        <begin position="192"/>
        <end position="218"/>
    </location>
</feature>
<evidence type="ECO:0000256" key="7">
    <source>
        <dbReference type="SAM" id="Coils"/>
    </source>
</evidence>
<dbReference type="Proteomes" id="UP000016923">
    <property type="component" value="Unassembled WGS sequence"/>
</dbReference>
<feature type="compositionally biased region" description="Polar residues" evidence="8">
    <location>
        <begin position="934"/>
        <end position="949"/>
    </location>
</feature>
<feature type="region of interest" description="Disordered" evidence="8">
    <location>
        <begin position="840"/>
        <end position="860"/>
    </location>
</feature>
<reference evidence="10 11" key="1">
    <citation type="journal article" date="2013" name="BMC Genomics">
        <title>The genome and transcriptome of the pine saprophyte Ophiostoma piceae, and a comparison with the bark beetle-associated pine pathogen Grosmannia clavigera.</title>
        <authorList>
            <person name="Haridas S."/>
            <person name="Wang Y."/>
            <person name="Lim L."/>
            <person name="Massoumi Alamouti S."/>
            <person name="Jackman S."/>
            <person name="Docking R."/>
            <person name="Robertson G."/>
            <person name="Birol I."/>
            <person name="Bohlmann J."/>
            <person name="Breuil C."/>
        </authorList>
    </citation>
    <scope>NUCLEOTIDE SEQUENCE [LARGE SCALE GENOMIC DNA]</scope>
    <source>
        <strain evidence="10 11">UAMH 11346</strain>
    </source>
</reference>
<dbReference type="OrthoDB" id="3176171at2759"/>
<feature type="region of interest" description="Disordered" evidence="8">
    <location>
        <begin position="1792"/>
        <end position="1819"/>
    </location>
</feature>
<feature type="region of interest" description="Disordered" evidence="8">
    <location>
        <begin position="728"/>
        <end position="784"/>
    </location>
</feature>
<name>S3CKT3_OPHP1</name>
<feature type="region of interest" description="Disordered" evidence="8">
    <location>
        <begin position="1"/>
        <end position="63"/>
    </location>
</feature>
<feature type="coiled-coil region" evidence="7">
    <location>
        <begin position="681"/>
        <end position="715"/>
    </location>
</feature>
<dbReference type="InterPro" id="IPR036961">
    <property type="entry name" value="Kinesin_motor_dom_sf"/>
</dbReference>
<dbReference type="PRINTS" id="PR00380">
    <property type="entry name" value="KINESINHEAVY"/>
</dbReference>
<feature type="region of interest" description="Disordered" evidence="8">
    <location>
        <begin position="481"/>
        <end position="509"/>
    </location>
</feature>
<keyword evidence="11" id="KW-1185">Reference proteome</keyword>
<dbReference type="HOGENOM" id="CLU_241013_0_0_1"/>
<dbReference type="InterPro" id="IPR001752">
    <property type="entry name" value="Kinesin_motor_dom"/>
</dbReference>
<dbReference type="Pfam" id="PF00225">
    <property type="entry name" value="Kinesin"/>
    <property type="match status" value="1"/>
</dbReference>
<evidence type="ECO:0000256" key="1">
    <source>
        <dbReference type="ARBA" id="ARBA00004496"/>
    </source>
</evidence>
<dbReference type="GO" id="GO:0007052">
    <property type="term" value="P:mitotic spindle organization"/>
    <property type="evidence" value="ECO:0007669"/>
    <property type="project" value="TreeGrafter"/>
</dbReference>
<dbReference type="InterPro" id="IPR027417">
    <property type="entry name" value="P-loop_NTPase"/>
</dbReference>
<dbReference type="GO" id="GO:0003777">
    <property type="term" value="F:microtubule motor activity"/>
    <property type="evidence" value="ECO:0007669"/>
    <property type="project" value="InterPro"/>
</dbReference>
<dbReference type="GO" id="GO:0007018">
    <property type="term" value="P:microtubule-based movement"/>
    <property type="evidence" value="ECO:0007669"/>
    <property type="project" value="InterPro"/>
</dbReference>
<feature type="compositionally biased region" description="Polar residues" evidence="8">
    <location>
        <begin position="1673"/>
        <end position="1684"/>
    </location>
</feature>
<keyword evidence="6" id="KW-0505">Motor protein</keyword>
<dbReference type="InterPro" id="IPR027640">
    <property type="entry name" value="Kinesin-like_fam"/>
</dbReference>